<keyword evidence="1" id="KW-0812">Transmembrane</keyword>
<name>A0A382ANV1_9ZZZZ</name>
<dbReference type="EMBL" id="UINC01026001">
    <property type="protein sequence ID" value="SVB02657.1"/>
    <property type="molecule type" value="Genomic_DNA"/>
</dbReference>
<reference evidence="2" key="1">
    <citation type="submission" date="2018-05" db="EMBL/GenBank/DDBJ databases">
        <authorList>
            <person name="Lanie J.A."/>
            <person name="Ng W.-L."/>
            <person name="Kazmierczak K.M."/>
            <person name="Andrzejewski T.M."/>
            <person name="Davidsen T.M."/>
            <person name="Wayne K.J."/>
            <person name="Tettelin H."/>
            <person name="Glass J.I."/>
            <person name="Rusch D."/>
            <person name="Podicherti R."/>
            <person name="Tsui H.-C.T."/>
            <person name="Winkler M.E."/>
        </authorList>
    </citation>
    <scope>NUCLEOTIDE SEQUENCE</scope>
</reference>
<feature type="transmembrane region" description="Helical" evidence="1">
    <location>
        <begin position="78"/>
        <end position="96"/>
    </location>
</feature>
<keyword evidence="1" id="KW-1133">Transmembrane helix</keyword>
<gene>
    <name evidence="2" type="ORF">METZ01_LOCUS155511</name>
</gene>
<proteinExistence type="predicted"/>
<feature type="transmembrane region" description="Helical" evidence="1">
    <location>
        <begin position="45"/>
        <end position="66"/>
    </location>
</feature>
<evidence type="ECO:0000256" key="1">
    <source>
        <dbReference type="SAM" id="Phobius"/>
    </source>
</evidence>
<feature type="non-terminal residue" evidence="2">
    <location>
        <position position="169"/>
    </location>
</feature>
<sequence length="169" mass="17246">VHVDAGDTIARRADRALDLAVGALATWTVLFHLARLVGLGRDSTFVLWVVSVVALGVALTRSGTGWAAPAGPGSAGRLSRLPVVLGLTAAALLAVVEVDGLWWPLAWLGLLGVLAAAVLAVQAAGPTANTTVRAVLHRTSRTAAVSVLVLAGLAALLSLVMVRPDQDDV</sequence>
<evidence type="ECO:0000313" key="2">
    <source>
        <dbReference type="EMBL" id="SVB02657.1"/>
    </source>
</evidence>
<feature type="transmembrane region" description="Helical" evidence="1">
    <location>
        <begin position="19"/>
        <end position="39"/>
    </location>
</feature>
<protein>
    <submittedName>
        <fullName evidence="2">Uncharacterized protein</fullName>
    </submittedName>
</protein>
<feature type="transmembrane region" description="Helical" evidence="1">
    <location>
        <begin position="102"/>
        <end position="121"/>
    </location>
</feature>
<keyword evidence="1" id="KW-0472">Membrane</keyword>
<organism evidence="2">
    <name type="scientific">marine metagenome</name>
    <dbReference type="NCBI Taxonomy" id="408172"/>
    <lineage>
        <taxon>unclassified sequences</taxon>
        <taxon>metagenomes</taxon>
        <taxon>ecological metagenomes</taxon>
    </lineage>
</organism>
<accession>A0A382ANV1</accession>
<dbReference type="AlphaFoldDB" id="A0A382ANV1"/>
<feature type="transmembrane region" description="Helical" evidence="1">
    <location>
        <begin position="142"/>
        <end position="162"/>
    </location>
</feature>
<feature type="non-terminal residue" evidence="2">
    <location>
        <position position="1"/>
    </location>
</feature>